<dbReference type="AlphaFoldDB" id="A0A9P7SLY7"/>
<feature type="region of interest" description="Disordered" evidence="1">
    <location>
        <begin position="238"/>
        <end position="272"/>
    </location>
</feature>
<proteinExistence type="predicted"/>
<feature type="region of interest" description="Disordered" evidence="1">
    <location>
        <begin position="493"/>
        <end position="514"/>
    </location>
</feature>
<feature type="compositionally biased region" description="Low complexity" evidence="1">
    <location>
        <begin position="129"/>
        <end position="151"/>
    </location>
</feature>
<dbReference type="EMBL" id="SRPO01000003">
    <property type="protein sequence ID" value="KAG5949563.1"/>
    <property type="molecule type" value="Genomic_DNA"/>
</dbReference>
<feature type="region of interest" description="Disordered" evidence="1">
    <location>
        <begin position="539"/>
        <end position="565"/>
    </location>
</feature>
<reference evidence="2 3" key="1">
    <citation type="journal article" date="2020" name="bioRxiv">
        <title>Whole genome comparisons of ergot fungi reveals the divergence and evolution of species within the genus Claviceps are the result of varying mechanisms driving genome evolution and host range expansion.</title>
        <authorList>
            <person name="Wyka S.A."/>
            <person name="Mondo S.J."/>
            <person name="Liu M."/>
            <person name="Dettman J."/>
            <person name="Nalam V."/>
            <person name="Broders K.D."/>
        </authorList>
    </citation>
    <scope>NUCLEOTIDE SEQUENCE [LARGE SCALE GENOMIC DNA]</scope>
    <source>
        <strain evidence="2 3">CCC 1485</strain>
    </source>
</reference>
<evidence type="ECO:0000256" key="1">
    <source>
        <dbReference type="SAM" id="MobiDB-lite"/>
    </source>
</evidence>
<dbReference type="OrthoDB" id="5213862at2759"/>
<feature type="region of interest" description="Disordered" evidence="1">
    <location>
        <begin position="1"/>
        <end position="28"/>
    </location>
</feature>
<dbReference type="Proteomes" id="UP000706124">
    <property type="component" value="Unassembled WGS sequence"/>
</dbReference>
<protein>
    <submittedName>
        <fullName evidence="2">Uncharacterized protein</fullName>
    </submittedName>
</protein>
<gene>
    <name evidence="2" type="ORF">E4U60_003709</name>
</gene>
<feature type="compositionally biased region" description="Basic residues" evidence="1">
    <location>
        <begin position="548"/>
        <end position="557"/>
    </location>
</feature>
<feature type="region of interest" description="Disordered" evidence="1">
    <location>
        <begin position="129"/>
        <end position="163"/>
    </location>
</feature>
<evidence type="ECO:0000313" key="2">
    <source>
        <dbReference type="EMBL" id="KAG5949563.1"/>
    </source>
</evidence>
<sequence length="577" mass="63720">MASYPSQCEINQHKHQHEQEQERNEPCPLRIVKRHRSNELERRLEENQYAPADDYDSAISHIIAGTQQLQVSKRRFRRRRDLSIRAEFASSLAELNSAHKKAWSEAVFSCRGLLRKSTPDMRGHKRFLSFSQTSSSHSSSSSSRTSSGNSSLPRGSTDDGRRQISSISSYEADFAGSAPVGSPQQLSPRRIAKNTGGYILSPRIVVTAHNEETLGENARVWAAVEICRKLSQISSSSSSATASSSFSSSTATIPPFSTGAEEDTQGGRKSSGGTFVDHKIDRYFDFGCLYDLTAEVHSTQDATVVEVIQEQSWPTTIYAGTSVLLIVHLQLNTADNQGAWGHSRCRSEELMDELELQLGDVQTQLMSVKISYLHSAFPKINNPCSTDDGLCHLESRMETTATAALVRNCGGSVWASRNRASTQSSLFPLMVQHWGDEKALEVQRRISDSQLKARSPGGHPQYSSLAWAANQPLDFGCPGESAVIADQPVDQDAAESRWKAWSGQGTERPDAAEENITTPAGAIYYFGEKAIKALQMPTAGLERDGGRRRPSRNKHKAVTGQSSKEKDLKFWDWGSWF</sequence>
<feature type="compositionally biased region" description="Low complexity" evidence="1">
    <location>
        <begin position="238"/>
        <end position="258"/>
    </location>
</feature>
<accession>A0A9P7SLY7</accession>
<name>A0A9P7SLY7_9HYPO</name>
<feature type="compositionally biased region" description="Polar residues" evidence="1">
    <location>
        <begin position="1"/>
        <end position="10"/>
    </location>
</feature>
<comment type="caution">
    <text evidence="2">The sequence shown here is derived from an EMBL/GenBank/DDBJ whole genome shotgun (WGS) entry which is preliminary data.</text>
</comment>
<evidence type="ECO:0000313" key="3">
    <source>
        <dbReference type="Proteomes" id="UP000706124"/>
    </source>
</evidence>
<organism evidence="2 3">
    <name type="scientific">Claviceps pazoutovae</name>
    <dbReference type="NCBI Taxonomy" id="1649127"/>
    <lineage>
        <taxon>Eukaryota</taxon>
        <taxon>Fungi</taxon>
        <taxon>Dikarya</taxon>
        <taxon>Ascomycota</taxon>
        <taxon>Pezizomycotina</taxon>
        <taxon>Sordariomycetes</taxon>
        <taxon>Hypocreomycetidae</taxon>
        <taxon>Hypocreales</taxon>
        <taxon>Clavicipitaceae</taxon>
        <taxon>Claviceps</taxon>
    </lineage>
</organism>
<keyword evidence="3" id="KW-1185">Reference proteome</keyword>